<dbReference type="GO" id="GO:0003756">
    <property type="term" value="F:protein disulfide isomerase activity"/>
    <property type="evidence" value="ECO:0007669"/>
    <property type="project" value="TreeGrafter"/>
</dbReference>
<dbReference type="InterPro" id="IPR051063">
    <property type="entry name" value="PDI"/>
</dbReference>
<feature type="region of interest" description="Disordered" evidence="3">
    <location>
        <begin position="550"/>
        <end position="570"/>
    </location>
</feature>
<keyword evidence="7" id="KW-1185">Reference proteome</keyword>
<name>A0A8X7NE53_9BASI</name>
<dbReference type="PANTHER" id="PTHR45672">
    <property type="entry name" value="PROTEIN DISULFIDE-ISOMERASE C17H9.14C-RELATED"/>
    <property type="match status" value="1"/>
</dbReference>
<accession>A0A8X7NE53</accession>
<evidence type="ECO:0000313" key="6">
    <source>
        <dbReference type="EMBL" id="KAE8270615.1"/>
    </source>
</evidence>
<dbReference type="InterPro" id="IPR017937">
    <property type="entry name" value="Thioredoxin_CS"/>
</dbReference>
<feature type="region of interest" description="Disordered" evidence="3">
    <location>
        <begin position="160"/>
        <end position="220"/>
    </location>
</feature>
<evidence type="ECO:0000313" key="7">
    <source>
        <dbReference type="Proteomes" id="UP000078113"/>
    </source>
</evidence>
<evidence type="ECO:0000256" key="2">
    <source>
        <dbReference type="ARBA" id="ARBA00022729"/>
    </source>
</evidence>
<gene>
    <name evidence="6" type="ORF">A4X09_0g1731</name>
</gene>
<reference evidence="6" key="2">
    <citation type="journal article" date="2019" name="IMA Fungus">
        <title>Genome sequencing and comparison of five Tilletia species to identify candidate genes for the detection of regulated species infecting wheat.</title>
        <authorList>
            <person name="Nguyen H.D.T."/>
            <person name="Sultana T."/>
            <person name="Kesanakurti P."/>
            <person name="Hambleton S."/>
        </authorList>
    </citation>
    <scope>NUCLEOTIDE SEQUENCE</scope>
    <source>
        <strain evidence="6">DAOMC 236422</strain>
    </source>
</reference>
<feature type="region of interest" description="Disordered" evidence="3">
    <location>
        <begin position="728"/>
        <end position="753"/>
    </location>
</feature>
<dbReference type="Proteomes" id="UP000078113">
    <property type="component" value="Unassembled WGS sequence"/>
</dbReference>
<dbReference type="AlphaFoldDB" id="A0A8X7NE53"/>
<dbReference type="GO" id="GO:0005783">
    <property type="term" value="C:endoplasmic reticulum"/>
    <property type="evidence" value="ECO:0007669"/>
    <property type="project" value="TreeGrafter"/>
</dbReference>
<comment type="caution">
    <text evidence="6">The sequence shown here is derived from an EMBL/GenBank/DDBJ whole genome shotgun (WGS) entry which is preliminary data.</text>
</comment>
<organism evidence="6 7">
    <name type="scientific">Tilletia walkeri</name>
    <dbReference type="NCBI Taxonomy" id="117179"/>
    <lineage>
        <taxon>Eukaryota</taxon>
        <taxon>Fungi</taxon>
        <taxon>Dikarya</taxon>
        <taxon>Basidiomycota</taxon>
        <taxon>Ustilaginomycotina</taxon>
        <taxon>Exobasidiomycetes</taxon>
        <taxon>Tilletiales</taxon>
        <taxon>Tilletiaceae</taxon>
        <taxon>Tilletia</taxon>
    </lineage>
</organism>
<sequence length="753" mass="81391">MRFPSMLALQALLIASASASASASRAEDSSDSLSPLQRRAADPALRTLSHANWTEQISKGAWLINFCTPTSSKCGEFERVWTELQKQKESLSTSYPAAPLTLAKVDCIADTALCRDVSSVPDLTLYLDGQKQKDRFQGLREYVQLSDWIESLAQNYRKSKKVSDVPPAQQQQQQPAGLPPAAQPSPQVAPAPQPQPAPAPAAPAPPAAPQKPAPVAGPEVPNAKGELMKFGSAQISDLAALNRYLGEGSRHGSSFVKFYAPWCPHCRAMAPAFEKLATELKGHVTVIEVDCEKYADVCRGYAVASFPTLKMFNNGEVTEYTGGRNLDAMKSWAQKAGSSSGVQEIQDMIELEEIVHRRDVVFLYLVESGVKKADRSLVEKASRILLTTQAQFLQTSSPALLRKYASYLLASDPNAKQGDSQNTRSAILVFKDRSASQPVKTFYPGRIAFTLSGGVQQHLQTGIQAQFSQQVVDWLNANRYPTLSEITGTNFGDVIHNKQAALVVLASLSDIHHGGVIAATGSGAHLRDAEEGALLQLARKWRLQENIRGSPVDGEMKEDGAGAKKGKKGKKGRSRKVIWAWIDADRWAKALKEYYGIRPEDLPSLVLVDGSKLEYFRLPTNHTALDGKSWLDVQPALGVGKGSTSSGSHPVFDTIYSALRGEIKASSSRTYVDRSMRGAEQTFSIIVDWTVRHPLLSSAFVLAVLALLISYVRAVEGGGAPGAGSWARSLAGGGQEASNGASLPHYHSANKAD</sequence>
<dbReference type="CDD" id="cd02961">
    <property type="entry name" value="PDI_a_family"/>
    <property type="match status" value="1"/>
</dbReference>
<keyword evidence="2 4" id="KW-0732">Signal</keyword>
<evidence type="ECO:0000256" key="3">
    <source>
        <dbReference type="SAM" id="MobiDB-lite"/>
    </source>
</evidence>
<evidence type="ECO:0000259" key="5">
    <source>
        <dbReference type="PROSITE" id="PS51352"/>
    </source>
</evidence>
<dbReference type="GO" id="GO:0006457">
    <property type="term" value="P:protein folding"/>
    <property type="evidence" value="ECO:0007669"/>
    <property type="project" value="TreeGrafter"/>
</dbReference>
<dbReference type="InterPro" id="IPR036249">
    <property type="entry name" value="Thioredoxin-like_sf"/>
</dbReference>
<feature type="signal peptide" evidence="4">
    <location>
        <begin position="1"/>
        <end position="23"/>
    </location>
</feature>
<feature type="compositionally biased region" description="Pro residues" evidence="3">
    <location>
        <begin position="177"/>
        <end position="212"/>
    </location>
</feature>
<comment type="similarity">
    <text evidence="1">Belongs to the protein disulfide isomerase family.</text>
</comment>
<feature type="domain" description="Thioredoxin" evidence="5">
    <location>
        <begin position="207"/>
        <end position="338"/>
    </location>
</feature>
<reference evidence="6" key="1">
    <citation type="submission" date="2016-04" db="EMBL/GenBank/DDBJ databases">
        <authorList>
            <person name="Nguyen H.D."/>
            <person name="Samba Siva P."/>
            <person name="Cullis J."/>
            <person name="Levesque C.A."/>
            <person name="Hambleton S."/>
        </authorList>
    </citation>
    <scope>NUCLEOTIDE SEQUENCE</scope>
    <source>
        <strain evidence="6">DAOMC 236422</strain>
    </source>
</reference>
<proteinExistence type="inferred from homology"/>
<dbReference type="Pfam" id="PF00085">
    <property type="entry name" value="Thioredoxin"/>
    <property type="match status" value="2"/>
</dbReference>
<dbReference type="PANTHER" id="PTHR45672:SF3">
    <property type="entry name" value="THIOREDOXIN DOMAIN-CONTAINING PROTEIN 5"/>
    <property type="match status" value="1"/>
</dbReference>
<evidence type="ECO:0000256" key="1">
    <source>
        <dbReference type="ARBA" id="ARBA00006347"/>
    </source>
</evidence>
<dbReference type="Gene3D" id="3.40.30.10">
    <property type="entry name" value="Glutaredoxin"/>
    <property type="match status" value="2"/>
</dbReference>
<protein>
    <recommendedName>
        <fullName evidence="5">Thioredoxin domain-containing protein</fullName>
    </recommendedName>
</protein>
<dbReference type="EMBL" id="LWDG02000043">
    <property type="protein sequence ID" value="KAE8270615.1"/>
    <property type="molecule type" value="Genomic_DNA"/>
</dbReference>
<evidence type="ECO:0000256" key="4">
    <source>
        <dbReference type="SAM" id="SignalP"/>
    </source>
</evidence>
<dbReference type="InterPro" id="IPR013766">
    <property type="entry name" value="Thioredoxin_domain"/>
</dbReference>
<dbReference type="PROSITE" id="PS00194">
    <property type="entry name" value="THIOREDOXIN_1"/>
    <property type="match status" value="1"/>
</dbReference>
<feature type="chain" id="PRO_5036444962" description="Thioredoxin domain-containing protein" evidence="4">
    <location>
        <begin position="24"/>
        <end position="753"/>
    </location>
</feature>
<dbReference type="SUPFAM" id="SSF52833">
    <property type="entry name" value="Thioredoxin-like"/>
    <property type="match status" value="2"/>
</dbReference>
<feature type="compositionally biased region" description="Low complexity" evidence="3">
    <location>
        <begin position="166"/>
        <end position="176"/>
    </location>
</feature>
<dbReference type="PROSITE" id="PS51352">
    <property type="entry name" value="THIOREDOXIN_2"/>
    <property type="match status" value="1"/>
</dbReference>